<organism evidence="6 7">
    <name type="scientific">Roseovarius litoreus</name>
    <dbReference type="NCBI Taxonomy" id="1155722"/>
    <lineage>
        <taxon>Bacteria</taxon>
        <taxon>Pseudomonadati</taxon>
        <taxon>Pseudomonadota</taxon>
        <taxon>Alphaproteobacteria</taxon>
        <taxon>Rhodobacterales</taxon>
        <taxon>Roseobacteraceae</taxon>
        <taxon>Roseovarius</taxon>
    </lineage>
</organism>
<dbReference type="InterPro" id="IPR041382">
    <property type="entry name" value="SH3_16"/>
</dbReference>
<dbReference type="InterPro" id="IPR038765">
    <property type="entry name" value="Papain-like_cys_pep_sf"/>
</dbReference>
<dbReference type="Pfam" id="PF18348">
    <property type="entry name" value="SH3_16"/>
    <property type="match status" value="1"/>
</dbReference>
<dbReference type="InterPro" id="IPR051794">
    <property type="entry name" value="PG_Endopeptidase_C40"/>
</dbReference>
<dbReference type="PROSITE" id="PS51935">
    <property type="entry name" value="NLPC_P60"/>
    <property type="match status" value="1"/>
</dbReference>
<keyword evidence="3" id="KW-0378">Hydrolase</keyword>
<dbReference type="InterPro" id="IPR000064">
    <property type="entry name" value="NLP_P60_dom"/>
</dbReference>
<reference evidence="6 7" key="1">
    <citation type="submission" date="2016-11" db="EMBL/GenBank/DDBJ databases">
        <authorList>
            <person name="Varghese N."/>
            <person name="Submissions S."/>
        </authorList>
    </citation>
    <scope>NUCLEOTIDE SEQUENCE [LARGE SCALE GENOMIC DNA]</scope>
    <source>
        <strain evidence="6 7">DSM 28249</strain>
    </source>
</reference>
<keyword evidence="4" id="KW-0788">Thiol protease</keyword>
<evidence type="ECO:0000313" key="6">
    <source>
        <dbReference type="EMBL" id="SHL40710.1"/>
    </source>
</evidence>
<accession>A0A1M7ADD0</accession>
<sequence length="283" mass="30045">MTDRRRLHSNGRVADAALVGQVAADLFVEGEDRQVIRPTAAILDAPGGARTRELVYGDGVRLLEERGGHVFGYALRDGYAGYIASAALARPSLPVTHVVSVRMTQALSAADFKTGTECLALSLGARVHVSGQEGRWSRLMTPQGPLHVPRVHLRPVDTPEEDPVSVAERLIGTPYLWGGNSAMGIDCSGLVQLACLACGITCPGDSDMQAAELGQPLPGDAPLRRGDLLFWKGHVGWMSDADTLLHANAYHMAVAYEPLAQAIDRIAAQGDGPVTARKRLGGS</sequence>
<dbReference type="GO" id="GO:0008234">
    <property type="term" value="F:cysteine-type peptidase activity"/>
    <property type="evidence" value="ECO:0007669"/>
    <property type="project" value="UniProtKB-KW"/>
</dbReference>
<dbReference type="Proteomes" id="UP000322545">
    <property type="component" value="Unassembled WGS sequence"/>
</dbReference>
<gene>
    <name evidence="6" type="ORF">SAMN05443432_101404</name>
</gene>
<protein>
    <submittedName>
        <fullName evidence="6">NlpC/P60 family protein</fullName>
    </submittedName>
</protein>
<evidence type="ECO:0000256" key="4">
    <source>
        <dbReference type="ARBA" id="ARBA00022807"/>
    </source>
</evidence>
<evidence type="ECO:0000256" key="2">
    <source>
        <dbReference type="ARBA" id="ARBA00022670"/>
    </source>
</evidence>
<dbReference type="PANTHER" id="PTHR47359:SF3">
    <property type="entry name" value="NLP_P60 DOMAIN-CONTAINING PROTEIN-RELATED"/>
    <property type="match status" value="1"/>
</dbReference>
<dbReference type="Pfam" id="PF00877">
    <property type="entry name" value="NLPC_P60"/>
    <property type="match status" value="1"/>
</dbReference>
<dbReference type="Gene3D" id="3.90.1720.10">
    <property type="entry name" value="endopeptidase domain like (from Nostoc punctiforme)"/>
    <property type="match status" value="1"/>
</dbReference>
<dbReference type="RefSeq" id="WP_149777978.1">
    <property type="nucleotide sequence ID" value="NZ_FRCB01000001.1"/>
</dbReference>
<evidence type="ECO:0000313" key="7">
    <source>
        <dbReference type="Proteomes" id="UP000322545"/>
    </source>
</evidence>
<comment type="similarity">
    <text evidence="1">Belongs to the peptidase C40 family.</text>
</comment>
<proteinExistence type="inferred from homology"/>
<keyword evidence="2" id="KW-0645">Protease</keyword>
<keyword evidence="7" id="KW-1185">Reference proteome</keyword>
<name>A0A1M7ADD0_9RHOB</name>
<dbReference type="EMBL" id="FRCB01000001">
    <property type="protein sequence ID" value="SHL40710.1"/>
    <property type="molecule type" value="Genomic_DNA"/>
</dbReference>
<dbReference type="SUPFAM" id="SSF54001">
    <property type="entry name" value="Cysteine proteinases"/>
    <property type="match status" value="1"/>
</dbReference>
<evidence type="ECO:0000256" key="1">
    <source>
        <dbReference type="ARBA" id="ARBA00007074"/>
    </source>
</evidence>
<evidence type="ECO:0000256" key="3">
    <source>
        <dbReference type="ARBA" id="ARBA00022801"/>
    </source>
</evidence>
<feature type="domain" description="NlpC/P60" evidence="5">
    <location>
        <begin position="157"/>
        <end position="281"/>
    </location>
</feature>
<dbReference type="GO" id="GO:0006508">
    <property type="term" value="P:proteolysis"/>
    <property type="evidence" value="ECO:0007669"/>
    <property type="project" value="UniProtKB-KW"/>
</dbReference>
<evidence type="ECO:0000259" key="5">
    <source>
        <dbReference type="PROSITE" id="PS51935"/>
    </source>
</evidence>
<dbReference type="AlphaFoldDB" id="A0A1M7ADD0"/>
<dbReference type="PANTHER" id="PTHR47359">
    <property type="entry name" value="PEPTIDOGLYCAN DL-ENDOPEPTIDASE CWLO"/>
    <property type="match status" value="1"/>
</dbReference>